<dbReference type="EMBL" id="LR743594">
    <property type="protein sequence ID" value="CAA2623595.1"/>
    <property type="molecule type" value="Genomic_DNA"/>
</dbReference>
<keyword evidence="1" id="KW-0812">Transmembrane</keyword>
<protein>
    <submittedName>
        <fullName evidence="2">Uncharacterized protein</fullName>
    </submittedName>
</protein>
<organism evidence="2">
    <name type="scientific">Spirodela intermedia</name>
    <name type="common">Intermediate duckweed</name>
    <dbReference type="NCBI Taxonomy" id="51605"/>
    <lineage>
        <taxon>Eukaryota</taxon>
        <taxon>Viridiplantae</taxon>
        <taxon>Streptophyta</taxon>
        <taxon>Embryophyta</taxon>
        <taxon>Tracheophyta</taxon>
        <taxon>Spermatophyta</taxon>
        <taxon>Magnoliopsida</taxon>
        <taxon>Liliopsida</taxon>
        <taxon>Araceae</taxon>
        <taxon>Lemnoideae</taxon>
        <taxon>Spirodela</taxon>
    </lineage>
</organism>
<proteinExistence type="predicted"/>
<dbReference type="PANTHER" id="PTHR36317">
    <property type="entry name" value="PROTEIN MULTIPLE CHLOROPLAST DIVISION SITE 1"/>
    <property type="match status" value="1"/>
</dbReference>
<evidence type="ECO:0000256" key="1">
    <source>
        <dbReference type="SAM" id="Phobius"/>
    </source>
</evidence>
<dbReference type="GO" id="GO:0009706">
    <property type="term" value="C:chloroplast inner membrane"/>
    <property type="evidence" value="ECO:0007669"/>
    <property type="project" value="TreeGrafter"/>
</dbReference>
<keyword evidence="1" id="KW-1133">Transmembrane helix</keyword>
<keyword evidence="3" id="KW-1185">Reference proteome</keyword>
<dbReference type="AlphaFoldDB" id="A0A7I8IZ25"/>
<dbReference type="GO" id="GO:0010020">
    <property type="term" value="P:chloroplast fission"/>
    <property type="evidence" value="ECO:0007669"/>
    <property type="project" value="InterPro"/>
</dbReference>
<reference evidence="2 3" key="1">
    <citation type="submission" date="2019-12" db="EMBL/GenBank/DDBJ databases">
        <authorList>
            <person name="Scholz U."/>
            <person name="Mascher M."/>
            <person name="Fiebig A."/>
        </authorList>
    </citation>
    <scope>NUCLEOTIDE SEQUENCE</scope>
</reference>
<sequence>MISSFILIRTAGFLASSLESNEWGMLRRYFFLPRSSSASPVDLTAEDEASGKAENGAGDGVVQAAKEGRESIFLGNALGRLEEAINSLPPVISAMKGNAGPRVAVGVFLALTFLLIIVRETMARKATESQHGSVADLVRRGQLKSHRRGISTPLKYEDPFNNPLVKVNKGNSSVEMCGKVYSLSPLTLTAEQQSSHQRRRSRAYQWKRPTVFLKEGDDVPPEVDPDTVRWIPANHPFATTVSDLDEDLVRSNVHQRSGVPFRVRAEHEALQKKLEAQQSDQMPNRVVAVGPSETRELEGAFKSLSWELGLISYVSPYGYCR</sequence>
<keyword evidence="1" id="KW-0472">Membrane</keyword>
<name>A0A7I8IZ25_SPIIN</name>
<dbReference type="EMBL" id="CACRZD030000007">
    <property type="protein sequence ID" value="CAA6663137.1"/>
    <property type="molecule type" value="Genomic_DNA"/>
</dbReference>
<dbReference type="Proteomes" id="UP001189122">
    <property type="component" value="Unassembled WGS sequence"/>
</dbReference>
<evidence type="ECO:0000313" key="2">
    <source>
        <dbReference type="EMBL" id="CAA2623595.1"/>
    </source>
</evidence>
<accession>A0A7I8IZ25</accession>
<dbReference type="InterPro" id="IPR034572">
    <property type="entry name" value="MCD1"/>
</dbReference>
<feature type="transmembrane region" description="Helical" evidence="1">
    <location>
        <begin position="99"/>
        <end position="118"/>
    </location>
</feature>
<gene>
    <name evidence="2" type="ORF">SI7747_07009522</name>
</gene>
<dbReference type="PANTHER" id="PTHR36317:SF1">
    <property type="entry name" value="PROTEIN MULTIPLE CHLOROPLAST DIVISION SITE 1"/>
    <property type="match status" value="1"/>
</dbReference>
<evidence type="ECO:0000313" key="3">
    <source>
        <dbReference type="Proteomes" id="UP001189122"/>
    </source>
</evidence>